<evidence type="ECO:0000313" key="8">
    <source>
        <dbReference type="EMBL" id="GKT34844.1"/>
    </source>
</evidence>
<keyword evidence="4" id="KW-0067">ATP-binding</keyword>
<evidence type="ECO:0000256" key="5">
    <source>
        <dbReference type="ARBA" id="ARBA00038035"/>
    </source>
</evidence>
<keyword evidence="1" id="KW-0808">Transferase</keyword>
<evidence type="ECO:0000256" key="2">
    <source>
        <dbReference type="ARBA" id="ARBA00022741"/>
    </source>
</evidence>
<feature type="domain" description="Protein kinase" evidence="7">
    <location>
        <begin position="1"/>
        <end position="159"/>
    </location>
</feature>
<keyword evidence="9" id="KW-1185">Reference proteome</keyword>
<sequence>MSKKSRSVSSIQHVLKCVLHALAHLHHHNIIHCDLKPQNILIDSDGNGVLCDFEGAVDCGDPTMNLISQSMRVGTHKYIAPELQLAISSHSHPHPAPHSDMFSFGILLQDVFDMLNTEASRSDEGMRMPTEVCEIRDACLSETPEDRPTALQILAHKWFM</sequence>
<keyword evidence="3" id="KW-0418">Kinase</keyword>
<dbReference type="PANTHER" id="PTHR48013">
    <property type="entry name" value="DUAL SPECIFICITY MITOGEN-ACTIVATED PROTEIN KINASE KINASE 5-RELATED"/>
    <property type="match status" value="1"/>
</dbReference>
<protein>
    <recommendedName>
        <fullName evidence="6">mitogen-activated protein kinase kinase</fullName>
        <ecNumber evidence="6">2.7.12.2</ecNumber>
    </recommendedName>
</protein>
<dbReference type="PANTHER" id="PTHR48013:SF18">
    <property type="entry name" value="KINASE, PUTATIVE-RELATED"/>
    <property type="match status" value="1"/>
</dbReference>
<accession>A0ABQ5KTX7</accession>
<reference evidence="8" key="1">
    <citation type="submission" date="2022-03" db="EMBL/GenBank/DDBJ databases">
        <title>Draft genome sequence of Aduncisulcus paluster, a free-living microaerophilic Fornicata.</title>
        <authorList>
            <person name="Yuyama I."/>
            <person name="Kume K."/>
            <person name="Tamura T."/>
            <person name="Inagaki Y."/>
            <person name="Hashimoto T."/>
        </authorList>
    </citation>
    <scope>NUCLEOTIDE SEQUENCE</scope>
    <source>
        <strain evidence="8">NY0171</strain>
    </source>
</reference>
<organism evidence="8 9">
    <name type="scientific">Aduncisulcus paluster</name>
    <dbReference type="NCBI Taxonomy" id="2918883"/>
    <lineage>
        <taxon>Eukaryota</taxon>
        <taxon>Metamonada</taxon>
        <taxon>Carpediemonas-like organisms</taxon>
        <taxon>Aduncisulcus</taxon>
    </lineage>
</organism>
<dbReference type="InterPro" id="IPR000719">
    <property type="entry name" value="Prot_kinase_dom"/>
</dbReference>
<comment type="caution">
    <text evidence="8">The sequence shown here is derived from an EMBL/GenBank/DDBJ whole genome shotgun (WGS) entry which is preliminary data.</text>
</comment>
<dbReference type="SMART" id="SM00220">
    <property type="entry name" value="S_TKc"/>
    <property type="match status" value="1"/>
</dbReference>
<keyword evidence="2" id="KW-0547">Nucleotide-binding</keyword>
<evidence type="ECO:0000256" key="4">
    <source>
        <dbReference type="ARBA" id="ARBA00022840"/>
    </source>
</evidence>
<dbReference type="SUPFAM" id="SSF56112">
    <property type="entry name" value="Protein kinase-like (PK-like)"/>
    <property type="match status" value="1"/>
</dbReference>
<dbReference type="EC" id="2.7.12.2" evidence="6"/>
<dbReference type="Proteomes" id="UP001057375">
    <property type="component" value="Unassembled WGS sequence"/>
</dbReference>
<proteinExistence type="inferred from homology"/>
<dbReference type="InterPro" id="IPR011009">
    <property type="entry name" value="Kinase-like_dom_sf"/>
</dbReference>
<dbReference type="InterPro" id="IPR008271">
    <property type="entry name" value="Ser/Thr_kinase_AS"/>
</dbReference>
<evidence type="ECO:0000259" key="7">
    <source>
        <dbReference type="PROSITE" id="PS50011"/>
    </source>
</evidence>
<evidence type="ECO:0000256" key="6">
    <source>
        <dbReference type="ARBA" id="ARBA00038999"/>
    </source>
</evidence>
<dbReference type="Gene3D" id="1.10.510.10">
    <property type="entry name" value="Transferase(Phosphotransferase) domain 1"/>
    <property type="match status" value="1"/>
</dbReference>
<dbReference type="Pfam" id="PF00069">
    <property type="entry name" value="Pkinase"/>
    <property type="match status" value="1"/>
</dbReference>
<comment type="similarity">
    <text evidence="5">Belongs to the protein kinase superfamily. STE Ser/Thr protein kinase family. MAP kinase kinase subfamily.</text>
</comment>
<gene>
    <name evidence="8" type="ORF">ADUPG1_008121</name>
</gene>
<dbReference type="PROSITE" id="PS50011">
    <property type="entry name" value="PROTEIN_KINASE_DOM"/>
    <property type="match status" value="1"/>
</dbReference>
<evidence type="ECO:0000256" key="1">
    <source>
        <dbReference type="ARBA" id="ARBA00022679"/>
    </source>
</evidence>
<evidence type="ECO:0000313" key="9">
    <source>
        <dbReference type="Proteomes" id="UP001057375"/>
    </source>
</evidence>
<dbReference type="EMBL" id="BQXS01010876">
    <property type="protein sequence ID" value="GKT34844.1"/>
    <property type="molecule type" value="Genomic_DNA"/>
</dbReference>
<evidence type="ECO:0000256" key="3">
    <source>
        <dbReference type="ARBA" id="ARBA00022777"/>
    </source>
</evidence>
<dbReference type="PROSITE" id="PS00108">
    <property type="entry name" value="PROTEIN_KINASE_ST"/>
    <property type="match status" value="1"/>
</dbReference>
<name>A0ABQ5KTX7_9EUKA</name>